<proteinExistence type="predicted"/>
<dbReference type="HOGENOM" id="CLU_052782_2_0_2"/>
<dbReference type="AlphaFoldDB" id="A0A0E3RII7"/>
<dbReference type="STRING" id="213585.MSMAS_1702"/>
<dbReference type="KEGG" id="mmj:MSMAS_1702"/>
<evidence type="ECO:0000313" key="3">
    <source>
        <dbReference type="Proteomes" id="UP000033097"/>
    </source>
</evidence>
<name>A0A0E3RII7_METMZ</name>
<protein>
    <recommendedName>
        <fullName evidence="1">DUF4357 domain-containing protein</fullName>
    </recommendedName>
</protein>
<organism evidence="2 3">
    <name type="scientific">Methanosarcina mazei S-6</name>
    <dbReference type="NCBI Taxonomy" id="213585"/>
    <lineage>
        <taxon>Archaea</taxon>
        <taxon>Methanobacteriati</taxon>
        <taxon>Methanobacteriota</taxon>
        <taxon>Stenosarchaea group</taxon>
        <taxon>Methanomicrobia</taxon>
        <taxon>Methanosarcinales</taxon>
        <taxon>Methanosarcinaceae</taxon>
        <taxon>Methanosarcina</taxon>
    </lineage>
</organism>
<dbReference type="RefSeq" id="WP_048046459.1">
    <property type="nucleotide sequence ID" value="NZ_CP009512.1"/>
</dbReference>
<dbReference type="CDD" id="cd10447">
    <property type="entry name" value="GIY-YIG_unchar_2"/>
    <property type="match status" value="1"/>
</dbReference>
<accession>A0A0E3RII7</accession>
<dbReference type="Proteomes" id="UP000033097">
    <property type="component" value="Chromosome"/>
</dbReference>
<dbReference type="PATRIC" id="fig|213585.10.peg.2157"/>
<gene>
    <name evidence="2" type="ORF">MSMAS_1702</name>
</gene>
<dbReference type="InterPro" id="IPR025579">
    <property type="entry name" value="DUF4357"/>
</dbReference>
<reference evidence="2 3" key="1">
    <citation type="submission" date="2014-07" db="EMBL/GenBank/DDBJ databases">
        <title>Methanogenic archaea and the global carbon cycle.</title>
        <authorList>
            <person name="Henriksen J.R."/>
            <person name="Luke J."/>
            <person name="Reinhart S."/>
            <person name="Benedict M.N."/>
            <person name="Youngblut N.D."/>
            <person name="Metcalf M.E."/>
            <person name="Whitaker R.J."/>
            <person name="Metcalf W.W."/>
        </authorList>
    </citation>
    <scope>NUCLEOTIDE SEQUENCE [LARGE SCALE GENOMIC DNA]</scope>
    <source>
        <strain evidence="2 3">S-6</strain>
    </source>
</reference>
<dbReference type="Pfam" id="PF14267">
    <property type="entry name" value="DUF4357"/>
    <property type="match status" value="1"/>
</dbReference>
<evidence type="ECO:0000259" key="1">
    <source>
        <dbReference type="Pfam" id="PF14267"/>
    </source>
</evidence>
<evidence type="ECO:0000313" key="2">
    <source>
        <dbReference type="EMBL" id="AKB64898.1"/>
    </source>
</evidence>
<sequence>MTNNREKPRAFSVRLFLPGGDPDGVKTVEKSNWTGRGLVIPRSLFAETRSRAELGSTGVYILVGPDEKSQLPRVYVGEGDPIGPRLDQHAKNKDFWTQAIGFASKDQNLNKAHIQFLEYRLIDLAKAAKRCLLDNVNNPQPPSLSEADTAEAEGFLADILLCLPVLGYGFFDEAPAPTQTTLEFTLNAKGIKSKGYEATTGFVVRAGSQAVKSETKSIHAYLSDMRRSLVEQGVFVDIGQYYEMTQDYTFNSPSTAAGVILGRAANGRTEWKTADGHTLRSIQEAEVDK</sequence>
<feature type="domain" description="DUF4357" evidence="1">
    <location>
        <begin position="226"/>
        <end position="279"/>
    </location>
</feature>
<dbReference type="GeneID" id="24839387"/>
<dbReference type="EMBL" id="CP009512">
    <property type="protein sequence ID" value="AKB64898.1"/>
    <property type="molecule type" value="Genomic_DNA"/>
</dbReference>